<dbReference type="SUPFAM" id="SSF51338">
    <property type="entry name" value="Composite domain of metallo-dependent hydrolases"/>
    <property type="match status" value="2"/>
</dbReference>
<dbReference type="GO" id="GO:0016810">
    <property type="term" value="F:hydrolase activity, acting on carbon-nitrogen (but not peptide) bonds"/>
    <property type="evidence" value="ECO:0007669"/>
    <property type="project" value="InterPro"/>
</dbReference>
<evidence type="ECO:0000259" key="1">
    <source>
        <dbReference type="Pfam" id="PF01979"/>
    </source>
</evidence>
<name>A0A158FQJ3_CABSO</name>
<dbReference type="Gene3D" id="3.20.20.140">
    <property type="entry name" value="Metal-dependent hydrolases"/>
    <property type="match status" value="1"/>
</dbReference>
<keyword evidence="2" id="KW-0378">Hydrolase</keyword>
<dbReference type="SUPFAM" id="SSF51556">
    <property type="entry name" value="Metallo-dependent hydrolases"/>
    <property type="match status" value="1"/>
</dbReference>
<dbReference type="EMBL" id="FCOC02000003">
    <property type="protein sequence ID" value="SAL22134.1"/>
    <property type="molecule type" value="Genomic_DNA"/>
</dbReference>
<evidence type="ECO:0000313" key="2">
    <source>
        <dbReference type="EMBL" id="SAL22134.1"/>
    </source>
</evidence>
<dbReference type="Proteomes" id="UP000054893">
    <property type="component" value="Unassembled WGS sequence"/>
</dbReference>
<dbReference type="AlphaFoldDB" id="A0A158FQJ3"/>
<gene>
    <name evidence="2" type="ORF">AWB64_01670</name>
</gene>
<dbReference type="CDD" id="cd01299">
    <property type="entry name" value="Met_dep_hydrolase_A"/>
    <property type="match status" value="1"/>
</dbReference>
<dbReference type="Gene3D" id="2.30.40.10">
    <property type="entry name" value="Urease, subunit C, domain 1"/>
    <property type="match status" value="1"/>
</dbReference>
<dbReference type="InterPro" id="IPR032466">
    <property type="entry name" value="Metal_Hydrolase"/>
</dbReference>
<protein>
    <submittedName>
        <fullName evidence="2">Amidohydrolase</fullName>
    </submittedName>
</protein>
<dbReference type="InterPro" id="IPR006680">
    <property type="entry name" value="Amidohydro-rel"/>
</dbReference>
<dbReference type="InterPro" id="IPR011059">
    <property type="entry name" value="Metal-dep_hydrolase_composite"/>
</dbReference>
<reference evidence="2 3" key="1">
    <citation type="submission" date="2016-01" db="EMBL/GenBank/DDBJ databases">
        <authorList>
            <person name="Oliw E.H."/>
        </authorList>
    </citation>
    <scope>NUCLEOTIDE SEQUENCE [LARGE SCALE GENOMIC DNA]</scope>
    <source>
        <strain evidence="2">LMG 22029</strain>
    </source>
</reference>
<dbReference type="PANTHER" id="PTHR43135:SF3">
    <property type="entry name" value="ALPHA-D-RIBOSE 1-METHYLPHOSPHONATE 5-TRIPHOSPHATE DIPHOSPHATASE"/>
    <property type="match status" value="1"/>
</dbReference>
<sequence length="412" mass="44512">MTITVLRNARLFDGLSRDIRAGMGVIVEDAFIREVFEGEPSVQGDIAIDCGARTLMPGLIDAHVHILATDVDLASLDKIQKSLLYAQSRHVLEGMLARGFTTIRDAGGADAGFAAAVEQGFIDGPRMYVAGAALTQTGGHADMRARMSFGCACHGLSQGSILGRIADGVPDVRHAARDELRMGATHIKVMASGGAASPTDPIENTQYSLDELRAIVEEAEAWNTYVMGHAYTPRAIIRAIECGIRSIEHGNLLDESAAIRMRELNAFLVPTLVSSDTLVRFGAELGSPAESMRKIRQVRDKGIEALDIARRCKTKIGFGTDILGLKLHYYQGEEFMLRSRVEDPVDTLISATSINADMMMQKGRIGEITAGARADILVVNGDPASDATTFNQQGVNLDVIMKDGRFFKNTLC</sequence>
<proteinExistence type="predicted"/>
<organism evidence="2 3">
    <name type="scientific">Caballeronia sordidicola</name>
    <name type="common">Burkholderia sordidicola</name>
    <dbReference type="NCBI Taxonomy" id="196367"/>
    <lineage>
        <taxon>Bacteria</taxon>
        <taxon>Pseudomonadati</taxon>
        <taxon>Pseudomonadota</taxon>
        <taxon>Betaproteobacteria</taxon>
        <taxon>Burkholderiales</taxon>
        <taxon>Burkholderiaceae</taxon>
        <taxon>Caballeronia</taxon>
    </lineage>
</organism>
<dbReference type="InterPro" id="IPR051781">
    <property type="entry name" value="Metallo-dep_Hydrolase"/>
</dbReference>
<evidence type="ECO:0000313" key="3">
    <source>
        <dbReference type="Proteomes" id="UP000054893"/>
    </source>
</evidence>
<dbReference type="Pfam" id="PF01979">
    <property type="entry name" value="Amidohydro_1"/>
    <property type="match status" value="1"/>
</dbReference>
<dbReference type="PANTHER" id="PTHR43135">
    <property type="entry name" value="ALPHA-D-RIBOSE 1-METHYLPHOSPHONATE 5-TRIPHOSPHATE DIPHOSPHATASE"/>
    <property type="match status" value="1"/>
</dbReference>
<feature type="domain" description="Amidohydrolase-related" evidence="1">
    <location>
        <begin position="54"/>
        <end position="405"/>
    </location>
</feature>
<dbReference type="InterPro" id="IPR057744">
    <property type="entry name" value="OTAase-like"/>
</dbReference>
<accession>A0A158FQJ3</accession>
<dbReference type="OrthoDB" id="9782972at2"/>
<dbReference type="RefSeq" id="WP_060818187.1">
    <property type="nucleotide sequence ID" value="NZ_FCOC02000003.1"/>
</dbReference>